<proteinExistence type="predicted"/>
<dbReference type="EMBL" id="LR796479">
    <property type="protein sequence ID" value="CAB4147592.1"/>
    <property type="molecule type" value="Genomic_DNA"/>
</dbReference>
<evidence type="ECO:0000313" key="1">
    <source>
        <dbReference type="EMBL" id="CAB4147592.1"/>
    </source>
</evidence>
<accession>A0A6J5MML3</accession>
<name>A0A6J5MML3_9CAUD</name>
<organism evidence="1">
    <name type="scientific">uncultured Caudovirales phage</name>
    <dbReference type="NCBI Taxonomy" id="2100421"/>
    <lineage>
        <taxon>Viruses</taxon>
        <taxon>Duplodnaviria</taxon>
        <taxon>Heunggongvirae</taxon>
        <taxon>Uroviricota</taxon>
        <taxon>Caudoviricetes</taxon>
        <taxon>Peduoviridae</taxon>
        <taxon>Maltschvirus</taxon>
        <taxon>Maltschvirus maltsch</taxon>
    </lineage>
</organism>
<gene>
    <name evidence="1" type="ORF">UFOVP509_37</name>
</gene>
<reference evidence="1" key="1">
    <citation type="submission" date="2020-04" db="EMBL/GenBank/DDBJ databases">
        <authorList>
            <person name="Chiriac C."/>
            <person name="Salcher M."/>
            <person name="Ghai R."/>
            <person name="Kavagutti S V."/>
        </authorList>
    </citation>
    <scope>NUCLEOTIDE SEQUENCE</scope>
</reference>
<protein>
    <recommendedName>
        <fullName evidence="2">Portal protein</fullName>
    </recommendedName>
</protein>
<evidence type="ECO:0008006" key="2">
    <source>
        <dbReference type="Google" id="ProtNLM"/>
    </source>
</evidence>
<sequence length="684" mass="76178">MMDALESQILELPEEGAGSLTSWVSAIQRDETLRKKKEPLWKENIRRYKNASGASLTKFGISGRETINVNIDYANTEAKKALLFFQSPELQLQAKRVDDVQAAPLAQAVINYKLNYDINVMATVDQILTDLICPAGLGVTVIGYECFKGPDIEEPVMEDVTDEFTGQPVLGLDGQPAQRPAVDPETGEPLVNSLPNIIRESYFWERETPMKVGIPASFIGSDYDQAPYLWREVLTDKDTFKARYGVDYEAATVSQDDNRLTTDPDQQATPNMVRAIEVWYRSSVYRVEATDPERYTQLILAMGRGGSRADRSQARIIVHRDSPYQVLDGRGRVVAGMRGNPIHILTLRYVSDDPYPPSDCSMSRAQVDELSLSRSQMVQQRRRNLPLRWVNTSVDPSAKATIERLEKGEIQGIIPLLGDGNQIIGSVQQSGFPRENFTFQDIIERDIAREWALGANQNGTATDAQTATEATIMQNNTDSRLSAERAKVLRWYVRGAEKVFSLIQQFADDADFVPMLGPDGAEVLTQWNKTAIQGLFRFEARPDSTIRMDASQERELFLRLYNLAANDPNFNRIELDRMLAQKFHLDPGRVVVAQPPQPPPDRPKMSVSITGMDLSPMAPQFPVVEELLKANGTPISDGAVQMGQTIGQMFPQLPHGGAANKVPTIDQHAADRTGERTGPKVGPQ</sequence>